<feature type="chain" id="PRO_5005894236" evidence="2">
    <location>
        <begin position="25"/>
        <end position="153"/>
    </location>
</feature>
<feature type="compositionally biased region" description="Basic residues" evidence="1">
    <location>
        <begin position="111"/>
        <end position="131"/>
    </location>
</feature>
<feature type="compositionally biased region" description="Basic and acidic residues" evidence="1">
    <location>
        <begin position="82"/>
        <end position="92"/>
    </location>
</feature>
<accession>A0A0N5BE56</accession>
<dbReference type="AlphaFoldDB" id="A0A0N5BE56"/>
<dbReference type="STRING" id="174720.A0A0N5BE56"/>
<evidence type="ECO:0000313" key="4">
    <source>
        <dbReference type="WBParaSite" id="SPAL_0000428300.1"/>
    </source>
</evidence>
<name>A0A0N5BE56_STREA</name>
<feature type="region of interest" description="Disordered" evidence="1">
    <location>
        <begin position="28"/>
        <end position="131"/>
    </location>
</feature>
<feature type="signal peptide" evidence="2">
    <location>
        <begin position="1"/>
        <end position="24"/>
    </location>
</feature>
<reference evidence="4" key="1">
    <citation type="submission" date="2017-02" db="UniProtKB">
        <authorList>
            <consortium name="WormBaseParasite"/>
        </authorList>
    </citation>
    <scope>IDENTIFICATION</scope>
</reference>
<sequence>MVSFSYKMLSAILLVVLLSVELYSKPAQNGRQPAKYNGRKEEQNPPLHRQGRNHPPRRGPGGRNPPPPPEGTRLPPPSGETRPPRPTREPRGSRPPCDDDSSQESHEHGRSGRRHGDRHRKGKGHRKHHKCITTEAPVTCDVVTTATIEVTTV</sequence>
<evidence type="ECO:0000313" key="3">
    <source>
        <dbReference type="Proteomes" id="UP000046392"/>
    </source>
</evidence>
<protein>
    <submittedName>
        <fullName evidence="4">HYP effector</fullName>
    </submittedName>
</protein>
<dbReference type="Proteomes" id="UP000046392">
    <property type="component" value="Unplaced"/>
</dbReference>
<evidence type="ECO:0000256" key="1">
    <source>
        <dbReference type="SAM" id="MobiDB-lite"/>
    </source>
</evidence>
<keyword evidence="2" id="KW-0732">Signal</keyword>
<organism evidence="3 4">
    <name type="scientific">Strongyloides papillosus</name>
    <name type="common">Intestinal threadworm</name>
    <dbReference type="NCBI Taxonomy" id="174720"/>
    <lineage>
        <taxon>Eukaryota</taxon>
        <taxon>Metazoa</taxon>
        <taxon>Ecdysozoa</taxon>
        <taxon>Nematoda</taxon>
        <taxon>Chromadorea</taxon>
        <taxon>Rhabditida</taxon>
        <taxon>Tylenchina</taxon>
        <taxon>Panagrolaimomorpha</taxon>
        <taxon>Strongyloidoidea</taxon>
        <taxon>Strongyloididae</taxon>
        <taxon>Strongyloides</taxon>
    </lineage>
</organism>
<evidence type="ECO:0000256" key="2">
    <source>
        <dbReference type="SAM" id="SignalP"/>
    </source>
</evidence>
<keyword evidence="3" id="KW-1185">Reference proteome</keyword>
<feature type="compositionally biased region" description="Pro residues" evidence="1">
    <location>
        <begin position="63"/>
        <end position="78"/>
    </location>
</feature>
<proteinExistence type="predicted"/>
<dbReference type="WBParaSite" id="SPAL_0000428300.1">
    <property type="protein sequence ID" value="SPAL_0000428300.1"/>
    <property type="gene ID" value="SPAL_0000428300"/>
</dbReference>